<evidence type="ECO:0000313" key="5">
    <source>
        <dbReference type="EMBL" id="CCH56541.1"/>
    </source>
</evidence>
<gene>
    <name evidence="5" type="ORF">BN8_05888</name>
</gene>
<evidence type="ECO:0000256" key="2">
    <source>
        <dbReference type="ARBA" id="ARBA00022840"/>
    </source>
</evidence>
<feature type="region of interest" description="Disordered" evidence="3">
    <location>
        <begin position="895"/>
        <end position="918"/>
    </location>
</feature>
<dbReference type="Gene3D" id="3.40.50.300">
    <property type="entry name" value="P-loop containing nucleotide triphosphate hydrolases"/>
    <property type="match status" value="2"/>
</dbReference>
<dbReference type="Pfam" id="PF13538">
    <property type="entry name" value="UvrD_C_2"/>
    <property type="match status" value="1"/>
</dbReference>
<dbReference type="CDD" id="cd18809">
    <property type="entry name" value="SF1_C_RecD"/>
    <property type="match status" value="1"/>
</dbReference>
<comment type="caution">
    <text evidence="5">The sequence shown here is derived from an EMBL/GenBank/DDBJ whole genome shotgun (WGS) entry which is preliminary data.</text>
</comment>
<evidence type="ECO:0000259" key="4">
    <source>
        <dbReference type="SMART" id="SM00382"/>
    </source>
</evidence>
<accession>I2GRL3</accession>
<evidence type="ECO:0000256" key="3">
    <source>
        <dbReference type="SAM" id="MobiDB-lite"/>
    </source>
</evidence>
<keyword evidence="6" id="KW-1185">Reference proteome</keyword>
<dbReference type="CDD" id="cd17933">
    <property type="entry name" value="DEXSc_RecD-like"/>
    <property type="match status" value="1"/>
</dbReference>
<protein>
    <submittedName>
        <fullName evidence="5">WGS project CAIT00000000 data, contig 9</fullName>
    </submittedName>
</protein>
<dbReference type="SUPFAM" id="SSF52540">
    <property type="entry name" value="P-loop containing nucleoside triphosphate hydrolases"/>
    <property type="match status" value="2"/>
</dbReference>
<dbReference type="NCBIfam" id="NF041492">
    <property type="entry name" value="MobF"/>
    <property type="match status" value="1"/>
</dbReference>
<dbReference type="STRING" id="1185876.BN8_05888"/>
<dbReference type="Pfam" id="PF13604">
    <property type="entry name" value="AAA_30"/>
    <property type="match status" value="1"/>
</dbReference>
<dbReference type="GO" id="GO:0005524">
    <property type="term" value="F:ATP binding"/>
    <property type="evidence" value="ECO:0007669"/>
    <property type="project" value="UniProtKB-KW"/>
</dbReference>
<dbReference type="AlphaFoldDB" id="I2GRL3"/>
<dbReference type="PANTHER" id="PTHR43788:SF6">
    <property type="entry name" value="DNA HELICASE B"/>
    <property type="match status" value="1"/>
</dbReference>
<evidence type="ECO:0000256" key="1">
    <source>
        <dbReference type="ARBA" id="ARBA00022741"/>
    </source>
</evidence>
<name>I2GRL3_9BACT</name>
<reference evidence="5 6" key="1">
    <citation type="journal article" date="2012" name="J. Bacteriol.">
        <title>Genome Sequence of the Filamentous Bacterium Fibrisoma limi BUZ 3T.</title>
        <authorList>
            <person name="Filippini M."/>
            <person name="Qi W."/>
            <person name="Jaenicke S."/>
            <person name="Goesmann A."/>
            <person name="Smits T.H."/>
            <person name="Bagheri H.C."/>
        </authorList>
    </citation>
    <scope>NUCLEOTIDE SEQUENCE [LARGE SCALE GENOMIC DNA]</scope>
    <source>
        <strain evidence="6">BUZ 3T</strain>
    </source>
</reference>
<dbReference type="InterPro" id="IPR027785">
    <property type="entry name" value="UvrD-like_helicase_C"/>
</dbReference>
<dbReference type="Pfam" id="PF08751">
    <property type="entry name" value="TrwC"/>
    <property type="match status" value="1"/>
</dbReference>
<dbReference type="SMART" id="SM00382">
    <property type="entry name" value="AAA"/>
    <property type="match status" value="1"/>
</dbReference>
<dbReference type="Proteomes" id="UP000009309">
    <property type="component" value="Unassembled WGS sequence"/>
</dbReference>
<feature type="domain" description="AAA+ ATPase" evidence="4">
    <location>
        <begin position="431"/>
        <end position="558"/>
    </location>
</feature>
<dbReference type="SUPFAM" id="SSF55464">
    <property type="entry name" value="Origin of replication-binding domain, RBD-like"/>
    <property type="match status" value="1"/>
</dbReference>
<dbReference type="InterPro" id="IPR027417">
    <property type="entry name" value="P-loop_NTPase"/>
</dbReference>
<dbReference type="InterPro" id="IPR050534">
    <property type="entry name" value="Coronavir_polyprotein_1ab"/>
</dbReference>
<dbReference type="InterPro" id="IPR014862">
    <property type="entry name" value="TrwC"/>
</dbReference>
<feature type="compositionally biased region" description="Basic residues" evidence="3">
    <location>
        <begin position="908"/>
        <end position="918"/>
    </location>
</feature>
<dbReference type="eggNOG" id="COG0507">
    <property type="taxonomic scope" value="Bacteria"/>
</dbReference>
<organism evidence="5 6">
    <name type="scientific">Fibrisoma limi BUZ 3</name>
    <dbReference type="NCBI Taxonomy" id="1185876"/>
    <lineage>
        <taxon>Bacteria</taxon>
        <taxon>Pseudomonadati</taxon>
        <taxon>Bacteroidota</taxon>
        <taxon>Cytophagia</taxon>
        <taxon>Cytophagales</taxon>
        <taxon>Spirosomataceae</taxon>
        <taxon>Fibrisoma</taxon>
    </lineage>
</organism>
<proteinExistence type="predicted"/>
<dbReference type="EMBL" id="CAIT01000009">
    <property type="protein sequence ID" value="CCH56541.1"/>
    <property type="molecule type" value="Genomic_DNA"/>
</dbReference>
<sequence>MILDMIRMIQSRSASQAKEYFNDSLQRSDYYLDGQEHSGQFYGKVANRLGVAGEITKDVFHALCENINPVTGQSLTQRNVANRTVGYDINFHCPKSISVLHALSDDNHILEAFEASVAQTMLDIEADAKTRVRKQGKDEDRPTGELIWVSFLHQTARPVGGIVPDPHVHSHCFVFNVTWDDVEKEFKAGQFRDIKRDMPYYQARFHKVFSDRLIDLGYRIRRTKTAFEVVGVPERVIDLFSKRTDEIGRIAKELGITDSSELDTLGARTRAKKQKGLTMAELRQEWRKQIFAMGMTDQDEGKQPIRFSPVKEPSPLTPQNCVDHALSMRFERASVMHDRRILETAYRQGLGHVSVTVDHITDCFKADKRIIRITENGKTLCTTRQVLLEEQRMVRLAQEGKGVLRPLYTITPKIALQGEQQTAVAHVLTTTNRLSIIRGRAGTGKTTLMREAVALIERAGCPVTVVAPTAQAARGVLRDDGFTEAETVAQLLASSQLQEKLSNGLLWVDEAGLLNNADMTALLKLVIAQNARLVLSGDTRQHASVIRGDALRILNAVAGIQAAEVSQIYRQRHLAYRQVVQALSNGDIKTGFDLLDAMGAIKTVDPASPFANLAKDYVSALKQGKTALVISPTHQAGAQATHAIREELRKVGKIGPDETPVTQLVNTNLTMAEKTDSRNYQAGQIIQFNQHAPDIPRGSRWEVTAIQDGQLAIRDERGSTQLLPLGNNPVFDVFQATTLGLSLGDSIRITRNGMDADRKRLNNGQLLEVMRVNPGGKILARNRISKARYRLPHQFGHIAHAHCITSHAAQGKTVDAVFIAQPASTFAATNRNQFYVSVSRAKERVHIYTEDKDALLMQASEPGDRLSALELVKPKTFPVSVAKQMIRSRIKRPVAPMIKPQEPDPPVNKRKPAHVPCP</sequence>
<dbReference type="PANTHER" id="PTHR43788">
    <property type="entry name" value="DNA2/NAM7 HELICASE FAMILY MEMBER"/>
    <property type="match status" value="1"/>
</dbReference>
<dbReference type="InterPro" id="IPR003593">
    <property type="entry name" value="AAA+_ATPase"/>
</dbReference>
<keyword evidence="1" id="KW-0547">Nucleotide-binding</keyword>
<evidence type="ECO:0000313" key="6">
    <source>
        <dbReference type="Proteomes" id="UP000009309"/>
    </source>
</evidence>
<keyword evidence="2" id="KW-0067">ATP-binding</keyword>
<dbReference type="GO" id="GO:0003678">
    <property type="term" value="F:DNA helicase activity"/>
    <property type="evidence" value="ECO:0007669"/>
    <property type="project" value="UniProtKB-ARBA"/>
</dbReference>